<proteinExistence type="predicted"/>
<name>A0A2L0EKR4_SORCE</name>
<protein>
    <submittedName>
        <fullName evidence="6">Bile acid:sodium symporter</fullName>
    </submittedName>
</protein>
<dbReference type="GO" id="GO:0016020">
    <property type="term" value="C:membrane"/>
    <property type="evidence" value="ECO:0007669"/>
    <property type="project" value="UniProtKB-SubCell"/>
</dbReference>
<evidence type="ECO:0000313" key="7">
    <source>
        <dbReference type="Proteomes" id="UP000238348"/>
    </source>
</evidence>
<dbReference type="Proteomes" id="UP000238348">
    <property type="component" value="Chromosome"/>
</dbReference>
<gene>
    <name evidence="6" type="ORF">SOCE26_012810</name>
</gene>
<evidence type="ECO:0000256" key="3">
    <source>
        <dbReference type="ARBA" id="ARBA00022989"/>
    </source>
</evidence>
<evidence type="ECO:0000256" key="1">
    <source>
        <dbReference type="ARBA" id="ARBA00004141"/>
    </source>
</evidence>
<dbReference type="RefSeq" id="WP_104977776.1">
    <property type="nucleotide sequence ID" value="NZ_CP012673.1"/>
</dbReference>
<dbReference type="InterPro" id="IPR004710">
    <property type="entry name" value="Bilac:Na_transpt"/>
</dbReference>
<evidence type="ECO:0000256" key="5">
    <source>
        <dbReference type="SAM" id="Phobius"/>
    </source>
</evidence>
<dbReference type="PANTHER" id="PTHR10361:SF24">
    <property type="entry name" value="P3 PROTEIN"/>
    <property type="match status" value="1"/>
</dbReference>
<organism evidence="6 7">
    <name type="scientific">Sorangium cellulosum</name>
    <name type="common">Polyangium cellulosum</name>
    <dbReference type="NCBI Taxonomy" id="56"/>
    <lineage>
        <taxon>Bacteria</taxon>
        <taxon>Pseudomonadati</taxon>
        <taxon>Myxococcota</taxon>
        <taxon>Polyangia</taxon>
        <taxon>Polyangiales</taxon>
        <taxon>Polyangiaceae</taxon>
        <taxon>Sorangium</taxon>
    </lineage>
</organism>
<dbReference type="EMBL" id="CP012673">
    <property type="protein sequence ID" value="AUX39886.1"/>
    <property type="molecule type" value="Genomic_DNA"/>
</dbReference>
<accession>A0A2L0EKR4</accession>
<feature type="transmembrane region" description="Helical" evidence="5">
    <location>
        <begin position="96"/>
        <end position="119"/>
    </location>
</feature>
<evidence type="ECO:0000313" key="6">
    <source>
        <dbReference type="EMBL" id="AUX39886.1"/>
    </source>
</evidence>
<feature type="transmembrane region" description="Helical" evidence="5">
    <location>
        <begin position="200"/>
        <end position="219"/>
    </location>
</feature>
<dbReference type="AlphaFoldDB" id="A0A2L0EKR4"/>
<sequence>MSSNVLTAVLLPLVLAGLMFGLGLSLTLDDFRRVLAYPRAVGVGLLCQIVLLPLVCLGIAHGFRLEPELAVGLMVLAASPGGAAANIFSHLAHGDLALNITLTAVSSVLSLVSMPLLIGLSLEHFMGVDSSLPLLLDKVVQVLVLVLAPVALGMAVRARRPAVAARLDRSVRLLSAAFLLLVVAATLVRERHQMSGFFRQVGLAALTFNLVSLTVGYLVPRLVRLGKPQAIAISMEVGIHNAMLAITLTSSPLLLNRPTMAIPAAVYSLFMLITAALFGVVASRSGRAAPAGVARPGLES</sequence>
<feature type="transmembrane region" description="Helical" evidence="5">
    <location>
        <begin position="261"/>
        <end position="282"/>
    </location>
</feature>
<dbReference type="InterPro" id="IPR038770">
    <property type="entry name" value="Na+/solute_symporter_sf"/>
</dbReference>
<reference evidence="6 7" key="1">
    <citation type="submission" date="2015-09" db="EMBL/GenBank/DDBJ databases">
        <title>Sorangium comparison.</title>
        <authorList>
            <person name="Zaburannyi N."/>
            <person name="Bunk B."/>
            <person name="Overmann J."/>
            <person name="Mueller R."/>
        </authorList>
    </citation>
    <scope>NUCLEOTIDE SEQUENCE [LARGE SCALE GENOMIC DNA]</scope>
    <source>
        <strain evidence="6 7">So ce26</strain>
    </source>
</reference>
<feature type="transmembrane region" description="Helical" evidence="5">
    <location>
        <begin position="69"/>
        <end position="89"/>
    </location>
</feature>
<dbReference type="PANTHER" id="PTHR10361">
    <property type="entry name" value="SODIUM-BILE ACID COTRANSPORTER"/>
    <property type="match status" value="1"/>
</dbReference>
<feature type="transmembrane region" description="Helical" evidence="5">
    <location>
        <begin position="139"/>
        <end position="158"/>
    </location>
</feature>
<dbReference type="Pfam" id="PF01758">
    <property type="entry name" value="SBF"/>
    <property type="match status" value="1"/>
</dbReference>
<dbReference type="InterPro" id="IPR002657">
    <property type="entry name" value="BilAc:Na_symport/Acr3"/>
</dbReference>
<keyword evidence="3 5" id="KW-1133">Transmembrane helix</keyword>
<feature type="transmembrane region" description="Helical" evidence="5">
    <location>
        <begin position="6"/>
        <end position="28"/>
    </location>
</feature>
<evidence type="ECO:0000256" key="2">
    <source>
        <dbReference type="ARBA" id="ARBA00022692"/>
    </source>
</evidence>
<dbReference type="Gene3D" id="1.20.1530.20">
    <property type="match status" value="1"/>
</dbReference>
<dbReference type="OrthoDB" id="9806785at2"/>
<feature type="transmembrane region" description="Helical" evidence="5">
    <location>
        <begin position="231"/>
        <end position="255"/>
    </location>
</feature>
<keyword evidence="2 5" id="KW-0812">Transmembrane</keyword>
<feature type="transmembrane region" description="Helical" evidence="5">
    <location>
        <begin position="170"/>
        <end position="188"/>
    </location>
</feature>
<keyword evidence="4 5" id="KW-0472">Membrane</keyword>
<evidence type="ECO:0000256" key="4">
    <source>
        <dbReference type="ARBA" id="ARBA00023136"/>
    </source>
</evidence>
<comment type="subcellular location">
    <subcellularLocation>
        <location evidence="1">Membrane</location>
        <topology evidence="1">Multi-pass membrane protein</topology>
    </subcellularLocation>
</comment>
<feature type="transmembrane region" description="Helical" evidence="5">
    <location>
        <begin position="40"/>
        <end position="63"/>
    </location>
</feature>